<dbReference type="InterPro" id="IPR026444">
    <property type="entry name" value="Secre_tail"/>
</dbReference>
<feature type="signal peptide" evidence="2">
    <location>
        <begin position="1"/>
        <end position="19"/>
    </location>
</feature>
<comment type="caution">
    <text evidence="4">The sequence shown here is derived from an EMBL/GenBank/DDBJ whole genome shotgun (WGS) entry which is preliminary data.</text>
</comment>
<dbReference type="EMBL" id="JBHSGW010000001">
    <property type="protein sequence ID" value="MFC4738628.1"/>
    <property type="molecule type" value="Genomic_DNA"/>
</dbReference>
<reference evidence="5" key="1">
    <citation type="journal article" date="2019" name="Int. J. Syst. Evol. Microbiol.">
        <title>The Global Catalogue of Microorganisms (GCM) 10K type strain sequencing project: providing services to taxonomists for standard genome sequencing and annotation.</title>
        <authorList>
            <consortium name="The Broad Institute Genomics Platform"/>
            <consortium name="The Broad Institute Genome Sequencing Center for Infectious Disease"/>
            <person name="Wu L."/>
            <person name="Ma J."/>
        </authorList>
    </citation>
    <scope>NUCLEOTIDE SEQUENCE [LARGE SCALE GENOMIC DNA]</scope>
    <source>
        <strain evidence="5">CCUG 50349</strain>
    </source>
</reference>
<accession>A0ABV9NZ46</accession>
<dbReference type="InterPro" id="IPR024079">
    <property type="entry name" value="MetalloPept_cat_dom_sf"/>
</dbReference>
<name>A0ABV9NZ46_9FLAO</name>
<organism evidence="4 5">
    <name type="scientific">Flavobacterium ponti</name>
    <dbReference type="NCBI Taxonomy" id="665133"/>
    <lineage>
        <taxon>Bacteria</taxon>
        <taxon>Pseudomonadati</taxon>
        <taxon>Bacteroidota</taxon>
        <taxon>Flavobacteriia</taxon>
        <taxon>Flavobacteriales</taxon>
        <taxon>Flavobacteriaceae</taxon>
        <taxon>Flavobacterium</taxon>
    </lineage>
</organism>
<evidence type="ECO:0000313" key="5">
    <source>
        <dbReference type="Proteomes" id="UP001595885"/>
    </source>
</evidence>
<dbReference type="Pfam" id="PF18962">
    <property type="entry name" value="Por_Secre_tail"/>
    <property type="match status" value="1"/>
</dbReference>
<feature type="domain" description="Secretion system C-terminal sorting" evidence="3">
    <location>
        <begin position="831"/>
        <end position="906"/>
    </location>
</feature>
<proteinExistence type="predicted"/>
<sequence length="907" mass="97935">MKKLLLFTFSMLISSSFYAQTSNSWKSATKNDVKKVNKNVERQSFPQEFKLFQGNVETLKQLLQSSPDRFVAKKSNTIISLPNVNGEMERYEFFEASNFDSDLQAQYPSIRSYVGIGIDDKFAQVRLSVDQNGIQAMIFRAGKNNEFIEPYSKDGSVYAVYNSSRVKGNLPFTCSTVDHEIISGIQLTPNALKSDNGVLKTFRLAMSCTAEYANYFGATSAAQSGLVLAAYNATMTRVNGVFEKDLAIHMNITANSVNVIYYNPITDPYSPASTGAGGAWNGELQTTLTNMLGTTTYDIGHLFGATGGGGNAGCIGCVCSTDGSKGSGYTSPADGIPTGDNFDIDYVAHEMGHQLGANHTFSMGTENNSVNVEPGSGSTIMGYAGITGATDVQPHSDDYFTYRSILQIQTNLLSKTCTTNTAITHGTPVVNAGSDWTIPKSTPFILTGSATDSGGNPLTYCWEQNNDATSPGLGATNSLVSPTKTNGPNWRSRNPETVPYRYMPKLSSVLNNTLTADWESVNSVARVMTFSLMARDNVAGGGQTGVDEMLLTVSATTGPFDVTSQNTDQIVWAQGSSQTITWTVNGTTSLVGSTNVDILLSTDGGQTFTTTLASNVPNNGSYVITVPSINAAYCRVMVKPTGNIYYDINTKNIAIGNVAYQLQDVCTDYPFNLNAAITESSDNSYPGMSLTVPDSFVITDANFYANVTHPNIGQFSLLIKAPWQTSLNTALWYGNTCTTANMDKWFDTAGTAVNCASVTSGGPFLPYSTTNINGYNGNNSAGSWLIYFKDTVVDSNVANALFNSFTIQLCKSEYVPVLLSNESFGLTDFALYPNPNNGNFTVQFSSETGNDVNIMVHDLRGRQVYTKSFQNNGLFNQELQLNNTASGIYLVTVQDGNRKEVKKIVVE</sequence>
<dbReference type="RefSeq" id="WP_379737679.1">
    <property type="nucleotide sequence ID" value="NZ_JBHSGW010000001.1"/>
</dbReference>
<protein>
    <submittedName>
        <fullName evidence="4">Reprolysin-like metallopeptidase</fullName>
    </submittedName>
</protein>
<evidence type="ECO:0000313" key="4">
    <source>
        <dbReference type="EMBL" id="MFC4738628.1"/>
    </source>
</evidence>
<evidence type="ECO:0000256" key="1">
    <source>
        <dbReference type="ARBA" id="ARBA00022729"/>
    </source>
</evidence>
<keyword evidence="5" id="KW-1185">Reference proteome</keyword>
<dbReference type="Proteomes" id="UP001595885">
    <property type="component" value="Unassembled WGS sequence"/>
</dbReference>
<dbReference type="Gene3D" id="3.40.390.10">
    <property type="entry name" value="Collagenase (Catalytic Domain)"/>
    <property type="match status" value="1"/>
</dbReference>
<feature type="chain" id="PRO_5046085271" evidence="2">
    <location>
        <begin position="20"/>
        <end position="907"/>
    </location>
</feature>
<evidence type="ECO:0000259" key="3">
    <source>
        <dbReference type="Pfam" id="PF18962"/>
    </source>
</evidence>
<keyword evidence="1 2" id="KW-0732">Signal</keyword>
<gene>
    <name evidence="4" type="ORF">ACFO3U_01330</name>
</gene>
<evidence type="ECO:0000256" key="2">
    <source>
        <dbReference type="SAM" id="SignalP"/>
    </source>
</evidence>
<dbReference type="SUPFAM" id="SSF55486">
    <property type="entry name" value="Metalloproteases ('zincins'), catalytic domain"/>
    <property type="match status" value="1"/>
</dbReference>
<dbReference type="NCBIfam" id="TIGR04183">
    <property type="entry name" value="Por_Secre_tail"/>
    <property type="match status" value="1"/>
</dbReference>
<dbReference type="Pfam" id="PF13583">
    <property type="entry name" value="Reprolysin_4"/>
    <property type="match status" value="1"/>
</dbReference>